<reference evidence="2 3" key="1">
    <citation type="submission" date="2019-09" db="EMBL/GenBank/DDBJ databases">
        <title>Pararcticibacter amylolyticus gen. nov., sp. nov., isolated from a rottenly hemp rope, and reclassification of Pedobacter tournemirensis as Pararcticibacter tournemirensis comb. nov.</title>
        <authorList>
            <person name="Cai Y."/>
        </authorList>
    </citation>
    <scope>NUCLEOTIDE SEQUENCE [LARGE SCALE GENOMIC DNA]</scope>
    <source>
        <strain evidence="2 3">TF5-37.2-LB10</strain>
    </source>
</reference>
<name>A0A5M9GP60_9SPHI</name>
<gene>
    <name evidence="2" type="ORF">F1649_20440</name>
</gene>
<proteinExistence type="predicted"/>
<keyword evidence="1" id="KW-0472">Membrane</keyword>
<comment type="caution">
    <text evidence="2">The sequence shown here is derived from an EMBL/GenBank/DDBJ whole genome shotgun (WGS) entry which is preliminary data.</text>
</comment>
<evidence type="ECO:0000313" key="3">
    <source>
        <dbReference type="Proteomes" id="UP000322918"/>
    </source>
</evidence>
<dbReference type="OrthoDB" id="783374at2"/>
<evidence type="ECO:0008006" key="4">
    <source>
        <dbReference type="Google" id="ProtNLM"/>
    </source>
</evidence>
<organism evidence="2 3">
    <name type="scientific">Arcticibacter tournemirensis</name>
    <dbReference type="NCBI Taxonomy" id="699437"/>
    <lineage>
        <taxon>Bacteria</taxon>
        <taxon>Pseudomonadati</taxon>
        <taxon>Bacteroidota</taxon>
        <taxon>Sphingobacteriia</taxon>
        <taxon>Sphingobacteriales</taxon>
        <taxon>Sphingobacteriaceae</taxon>
        <taxon>Arcticibacter</taxon>
    </lineage>
</organism>
<evidence type="ECO:0000256" key="1">
    <source>
        <dbReference type="SAM" id="Phobius"/>
    </source>
</evidence>
<sequence length="404" mass="45305">MIFDKYQWLNSCTGVELHLFPDGSYACRTCSVSLAGNLLNIDSKSEYSGDLASLLKKLPKDKPVALSLTGKGVLIRKTARIEEIGRDKLNEVFPNLQSDQFYVQNFISGDLSFVSIIRRDVSDQILVAFAGEGLNVLLLTAGPFAASAVLRQLNTYGDELCFDGHCVQYTKEWDWTEYRFEPGKKSEFPLKVGIEALPGQFLIAYASAFQLALYPRLPVVSLPAPEVEHHLDEFEQKQRFNFRAVAVLSGFFVLLLLNFVLFSYFNSANEALLSQLSQTSASLENLQHTEKEIASNEKLLQKLGWNKGIRLSYLADQLGQTLPSSLKLKEIGINPMNVTETGRQRKEIYDTGKIKIRGEASDPAALNNWIYILKGKDWAKQVNLDSFSPSGDDNTQEFTITINY</sequence>
<keyword evidence="3" id="KW-1185">Reference proteome</keyword>
<keyword evidence="1" id="KW-1133">Transmembrane helix</keyword>
<feature type="transmembrane region" description="Helical" evidence="1">
    <location>
        <begin position="244"/>
        <end position="265"/>
    </location>
</feature>
<dbReference type="EMBL" id="VWNE01000045">
    <property type="protein sequence ID" value="KAA8476160.1"/>
    <property type="molecule type" value="Genomic_DNA"/>
</dbReference>
<dbReference type="Proteomes" id="UP000322918">
    <property type="component" value="Unassembled WGS sequence"/>
</dbReference>
<dbReference type="AlphaFoldDB" id="A0A5M9GP60"/>
<dbReference type="RefSeq" id="WP_141815152.1">
    <property type="nucleotide sequence ID" value="NZ_VFPL01000001.1"/>
</dbReference>
<evidence type="ECO:0000313" key="2">
    <source>
        <dbReference type="EMBL" id="KAA8476160.1"/>
    </source>
</evidence>
<accession>A0A5M9GP60</accession>
<protein>
    <recommendedName>
        <fullName evidence="4">Fimbrial assembly protein</fullName>
    </recommendedName>
</protein>
<keyword evidence="1" id="KW-0812">Transmembrane</keyword>